<protein>
    <recommendedName>
        <fullName evidence="2">SPOR domain-containing protein</fullName>
    </recommendedName>
</protein>
<dbReference type="Proteomes" id="UP000198620">
    <property type="component" value="Unassembled WGS sequence"/>
</dbReference>
<dbReference type="RefSeq" id="WP_090829458.1">
    <property type="nucleotide sequence ID" value="NZ_FOBH01000015.1"/>
</dbReference>
<dbReference type="SUPFAM" id="SSF110997">
    <property type="entry name" value="Sporulation related repeat"/>
    <property type="match status" value="1"/>
</dbReference>
<feature type="signal peptide" evidence="1">
    <location>
        <begin position="1"/>
        <end position="16"/>
    </location>
</feature>
<evidence type="ECO:0000313" key="4">
    <source>
        <dbReference type="Proteomes" id="UP000198620"/>
    </source>
</evidence>
<evidence type="ECO:0000256" key="1">
    <source>
        <dbReference type="SAM" id="SignalP"/>
    </source>
</evidence>
<organism evidence="3 4">
    <name type="scientific">Nitrosovibrio tenuis</name>
    <dbReference type="NCBI Taxonomy" id="1233"/>
    <lineage>
        <taxon>Bacteria</taxon>
        <taxon>Pseudomonadati</taxon>
        <taxon>Pseudomonadota</taxon>
        <taxon>Betaproteobacteria</taxon>
        <taxon>Nitrosomonadales</taxon>
        <taxon>Nitrosomonadaceae</taxon>
        <taxon>Nitrosovibrio</taxon>
    </lineage>
</organism>
<proteinExistence type="predicted"/>
<dbReference type="GO" id="GO:0042834">
    <property type="term" value="F:peptidoglycan binding"/>
    <property type="evidence" value="ECO:0007669"/>
    <property type="project" value="InterPro"/>
</dbReference>
<dbReference type="EMBL" id="FOBH01000015">
    <property type="protein sequence ID" value="SEL55533.1"/>
    <property type="molecule type" value="Genomic_DNA"/>
</dbReference>
<reference evidence="3 4" key="1">
    <citation type="submission" date="2016-10" db="EMBL/GenBank/DDBJ databases">
        <authorList>
            <person name="de Groot N.N."/>
        </authorList>
    </citation>
    <scope>NUCLEOTIDE SEQUENCE [LARGE SCALE GENOMIC DNA]</scope>
    <source>
        <strain evidence="3 4">Nv1</strain>
    </source>
</reference>
<gene>
    <name evidence="3" type="ORF">SAMN05216387_11520</name>
</gene>
<evidence type="ECO:0000259" key="2">
    <source>
        <dbReference type="PROSITE" id="PS51724"/>
    </source>
</evidence>
<keyword evidence="1" id="KW-0732">Signal</keyword>
<dbReference type="OrthoDB" id="5298866at2"/>
<dbReference type="InterPro" id="IPR007730">
    <property type="entry name" value="SPOR-like_dom"/>
</dbReference>
<accession>A0A1H7R5R6</accession>
<evidence type="ECO:0000313" key="3">
    <source>
        <dbReference type="EMBL" id="SEL55533.1"/>
    </source>
</evidence>
<feature type="chain" id="PRO_5011708822" description="SPOR domain-containing protein" evidence="1">
    <location>
        <begin position="17"/>
        <end position="203"/>
    </location>
</feature>
<name>A0A1H7R5R6_9PROT</name>
<feature type="domain" description="SPOR" evidence="2">
    <location>
        <begin position="81"/>
        <end position="159"/>
    </location>
</feature>
<dbReference type="Pfam" id="PF05036">
    <property type="entry name" value="SPOR"/>
    <property type="match status" value="1"/>
</dbReference>
<sequence>MKILFFLLLFFNVALAAYIQLKPDTSGALQLPTELQPEKIRSVSQFTTCLEWGNFIEADLPRVQAALAGQQLIDKINPQTTGKVPVFWVHIPPLRSKFHAERKIEELEKLGVTTHTHVQDNNKWNNAISMGFFQNIEDAQAFLGALRSKGVRSAIIGARNLEQMKFVIAEPPQSVVDKMVELKQAFPHTELKTIKCESTNNKV</sequence>
<keyword evidence="4" id="KW-1185">Reference proteome</keyword>
<dbReference type="AlphaFoldDB" id="A0A1H7R5R6"/>
<dbReference type="InterPro" id="IPR036680">
    <property type="entry name" value="SPOR-like_sf"/>
</dbReference>
<dbReference type="PROSITE" id="PS51724">
    <property type="entry name" value="SPOR"/>
    <property type="match status" value="1"/>
</dbReference>